<dbReference type="EMBL" id="CP059736">
    <property type="protein sequence ID" value="WDE02141.1"/>
    <property type="molecule type" value="Genomic_DNA"/>
</dbReference>
<accession>A0AAE9YVQ9</accession>
<dbReference type="InterPro" id="IPR036515">
    <property type="entry name" value="Transposase_17_sf"/>
</dbReference>
<feature type="domain" description="Transposase IS200-like" evidence="1">
    <location>
        <begin position="12"/>
        <end position="187"/>
    </location>
</feature>
<proteinExistence type="predicted"/>
<evidence type="ECO:0000313" key="3">
    <source>
        <dbReference type="Proteomes" id="UP000032568"/>
    </source>
</evidence>
<dbReference type="GO" id="GO:0006313">
    <property type="term" value="P:DNA transposition"/>
    <property type="evidence" value="ECO:0007669"/>
    <property type="project" value="InterPro"/>
</dbReference>
<dbReference type="InterPro" id="IPR002686">
    <property type="entry name" value="Transposase_17"/>
</dbReference>
<keyword evidence="3" id="KW-1185">Reference proteome</keyword>
<dbReference type="GO" id="GO:0003677">
    <property type="term" value="F:DNA binding"/>
    <property type="evidence" value="ECO:0007669"/>
    <property type="project" value="InterPro"/>
</dbReference>
<sequence>MTQARCSQISLSDTCYYHLVSRCIRRAFLCGDDEYTNKNYEHRRQWMVDRIRFLTSVFAIEVAAYAVMSNHYHLVVYVNEQEANSWSDEEVCRRWLQLYANKPLVERWLSGEAKTSAEKAAALEIIEKWRGRLSDISWLMRSLNEYIARKANKEDNCQGRFWEGRFKSQALLDEKALLACMAYVDLNPIRAKMASTVQKSEYTSAYERAHDKASKQDNPSTLPFKVKPLLGFIGNEHQDQPYGIVFSLVDYFELVEATGKAIREDKRGYIDENAYPLLQQLGFSGDDWIDLAQHFGKKYHRAVGSLAELSLYAQHMGKKWIAGQREQEAIFH</sequence>
<dbReference type="PANTHER" id="PTHR34322:SF2">
    <property type="entry name" value="TRANSPOSASE IS200-LIKE DOMAIN-CONTAINING PROTEIN"/>
    <property type="match status" value="1"/>
</dbReference>
<organism evidence="2 3">
    <name type="scientific">Thalassomonas actiniarum</name>
    <dbReference type="NCBI Taxonomy" id="485447"/>
    <lineage>
        <taxon>Bacteria</taxon>
        <taxon>Pseudomonadati</taxon>
        <taxon>Pseudomonadota</taxon>
        <taxon>Gammaproteobacteria</taxon>
        <taxon>Alteromonadales</taxon>
        <taxon>Colwelliaceae</taxon>
        <taxon>Thalassomonas</taxon>
    </lineage>
</organism>
<dbReference type="Gene3D" id="3.30.70.1290">
    <property type="entry name" value="Transposase IS200-like"/>
    <property type="match status" value="1"/>
</dbReference>
<reference evidence="2 3" key="1">
    <citation type="journal article" date="2015" name="Genome Announc.">
        <title>Draft Genome Sequences of Marine Isolates of Thalassomonas viridans and Thalassomonas actiniarum.</title>
        <authorList>
            <person name="Olonade I."/>
            <person name="van Zyl L.J."/>
            <person name="Trindade M."/>
        </authorList>
    </citation>
    <scope>NUCLEOTIDE SEQUENCE [LARGE SCALE GENOMIC DNA]</scope>
    <source>
        <strain evidence="2 3">A5K-106</strain>
    </source>
</reference>
<evidence type="ECO:0000313" key="2">
    <source>
        <dbReference type="EMBL" id="WDE02141.1"/>
    </source>
</evidence>
<gene>
    <name evidence="2" type="ORF">SG35_030750</name>
</gene>
<evidence type="ECO:0000259" key="1">
    <source>
        <dbReference type="SMART" id="SM01321"/>
    </source>
</evidence>
<dbReference type="GO" id="GO:0004803">
    <property type="term" value="F:transposase activity"/>
    <property type="evidence" value="ECO:0007669"/>
    <property type="project" value="InterPro"/>
</dbReference>
<dbReference type="SUPFAM" id="SSF143422">
    <property type="entry name" value="Transposase IS200-like"/>
    <property type="match status" value="1"/>
</dbReference>
<dbReference type="SMART" id="SM01321">
    <property type="entry name" value="Y1_Tnp"/>
    <property type="match status" value="1"/>
</dbReference>
<name>A0AAE9YVQ9_9GAMM</name>
<dbReference type="RefSeq" id="WP_044831189.1">
    <property type="nucleotide sequence ID" value="NZ_CP059736.1"/>
</dbReference>
<protein>
    <submittedName>
        <fullName evidence="2">Transposase</fullName>
    </submittedName>
</protein>
<reference evidence="2 3" key="2">
    <citation type="journal article" date="2022" name="Mar. Drugs">
        <title>Bioassay-Guided Fractionation Leads to the Detection of Cholic Acid Generated by the Rare Thalassomonas sp.</title>
        <authorList>
            <person name="Pheiffer F."/>
            <person name="Schneider Y.K."/>
            <person name="Hansen E.H."/>
            <person name="Andersen J.H."/>
            <person name="Isaksson J."/>
            <person name="Busche T."/>
            <person name="R C."/>
            <person name="Kalinowski J."/>
            <person name="Zyl L.V."/>
            <person name="Trindade M."/>
        </authorList>
    </citation>
    <scope>NUCLEOTIDE SEQUENCE [LARGE SCALE GENOMIC DNA]</scope>
    <source>
        <strain evidence="2 3">A5K-106</strain>
    </source>
</reference>
<dbReference type="KEGG" id="tact:SG35_030750"/>
<dbReference type="PANTHER" id="PTHR34322">
    <property type="entry name" value="TRANSPOSASE, Y1_TNP DOMAIN-CONTAINING"/>
    <property type="match status" value="1"/>
</dbReference>
<dbReference type="AlphaFoldDB" id="A0AAE9YVQ9"/>
<dbReference type="Proteomes" id="UP000032568">
    <property type="component" value="Chromosome pTact"/>
</dbReference>